<comment type="caution">
    <text evidence="8">The sequence shown here is derived from an EMBL/GenBank/DDBJ whole genome shotgun (WGS) entry which is preliminary data.</text>
</comment>
<dbReference type="SMART" id="SM00316">
    <property type="entry name" value="S1"/>
    <property type="match status" value="1"/>
</dbReference>
<dbReference type="RefSeq" id="WP_268050852.1">
    <property type="nucleotide sequence ID" value="NZ_JAPQES010000005.1"/>
</dbReference>
<evidence type="ECO:0000256" key="4">
    <source>
        <dbReference type="ARBA" id="ARBA00022842"/>
    </source>
</evidence>
<dbReference type="Pfam" id="PF10150">
    <property type="entry name" value="RNase_E_G"/>
    <property type="match status" value="1"/>
</dbReference>
<dbReference type="InterPro" id="IPR019307">
    <property type="entry name" value="RNA-bd_AU-1/RNase_E/G"/>
</dbReference>
<evidence type="ECO:0000313" key="8">
    <source>
        <dbReference type="EMBL" id="MCY6371863.1"/>
    </source>
</evidence>
<protein>
    <submittedName>
        <fullName evidence="8">Rne/Rng family ribonuclease</fullName>
    </submittedName>
</protein>
<evidence type="ECO:0000256" key="1">
    <source>
        <dbReference type="ARBA" id="ARBA00001946"/>
    </source>
</evidence>
<dbReference type="PANTHER" id="PTHR30001:SF0">
    <property type="entry name" value="RIBONUCLEASE G"/>
    <property type="match status" value="1"/>
</dbReference>
<keyword evidence="5" id="KW-0694">RNA-binding</keyword>
<proteinExistence type="predicted"/>
<keyword evidence="2" id="KW-0479">Metal-binding</keyword>
<evidence type="ECO:0000256" key="2">
    <source>
        <dbReference type="ARBA" id="ARBA00022723"/>
    </source>
</evidence>
<keyword evidence="6" id="KW-0175">Coiled coil</keyword>
<dbReference type="Gene3D" id="2.40.50.140">
    <property type="entry name" value="Nucleic acid-binding proteins"/>
    <property type="match status" value="1"/>
</dbReference>
<evidence type="ECO:0000256" key="3">
    <source>
        <dbReference type="ARBA" id="ARBA00022801"/>
    </source>
</evidence>
<feature type="domain" description="S1 motif" evidence="7">
    <location>
        <begin position="36"/>
        <end position="103"/>
    </location>
</feature>
<keyword evidence="9" id="KW-1185">Reference proteome</keyword>
<evidence type="ECO:0000259" key="7">
    <source>
        <dbReference type="SMART" id="SM00316"/>
    </source>
</evidence>
<dbReference type="InterPro" id="IPR003029">
    <property type="entry name" value="S1_domain"/>
</dbReference>
<dbReference type="InterPro" id="IPR012340">
    <property type="entry name" value="NA-bd_OB-fold"/>
</dbReference>
<gene>
    <name evidence="8" type="ORF">OXH55_14550</name>
</gene>
<accession>A0ABT4CTV3</accession>
<dbReference type="CDD" id="cd04453">
    <property type="entry name" value="S1_RNase_E"/>
    <property type="match status" value="1"/>
</dbReference>
<name>A0ABT4CTV3_9CLOT</name>
<evidence type="ECO:0000256" key="6">
    <source>
        <dbReference type="SAM" id="Coils"/>
    </source>
</evidence>
<dbReference type="NCBIfam" id="TIGR00757">
    <property type="entry name" value="RNaseEG"/>
    <property type="match status" value="1"/>
</dbReference>
<dbReference type="EMBL" id="JAPQES010000005">
    <property type="protein sequence ID" value="MCY6371863.1"/>
    <property type="molecule type" value="Genomic_DNA"/>
</dbReference>
<dbReference type="Proteomes" id="UP001079657">
    <property type="component" value="Unassembled WGS sequence"/>
</dbReference>
<feature type="coiled-coil region" evidence="6">
    <location>
        <begin position="152"/>
        <end position="179"/>
    </location>
</feature>
<comment type="cofactor">
    <cofactor evidence="1">
        <name>Mg(2+)</name>
        <dbReference type="ChEBI" id="CHEBI:18420"/>
    </cofactor>
</comment>
<dbReference type="PANTHER" id="PTHR30001">
    <property type="entry name" value="RIBONUCLEASE"/>
    <property type="match status" value="1"/>
</dbReference>
<sequence length="481" mass="55694">MEEVFIERQKNTLRIALRENDNLKECFIEEESKEPCPGEIYKGVVKNIVPGIKCAFLDIGFKKNAYMYLHEKFGNMDIKTGDEVILEVMKEPILEKGPKVTSQISIPGRYVVIVTYNNTINFSKKIEDNDNFTEYIVNNVVKPNDIGIMIRTNALNAEIEDINKEIEELYEIYKRIIRDGTYSIKPKLLYDGGGSLGRILIDILSENTEKVIVNSKEDYDYINEFIKNKSDLHIKVELYCEKQNLFSYYNIEREILSLRNSKVVLQSGGNIVIEKTEAMYVIDVNSAKNTKQNSIDKTVLITNVEAAEEIARQIMIRNLSGIIVIDFIDVKNYENKKKIMHALKDGFKDDKKKTVIYPFTKLNLVQIARKRRGKSIYDYIEEECTLCKGKGKRIKLSYLNSLIKNEIIKISSAYEINDIYIEVDEVYEKDILGDVLGFVKEIDALDKKVYVNFMENLEHFKVEALLFSSQVKKIEKLKRYG</sequence>
<keyword evidence="4" id="KW-0460">Magnesium</keyword>
<evidence type="ECO:0000313" key="9">
    <source>
        <dbReference type="Proteomes" id="UP001079657"/>
    </source>
</evidence>
<keyword evidence="3" id="KW-0378">Hydrolase</keyword>
<evidence type="ECO:0000256" key="5">
    <source>
        <dbReference type="ARBA" id="ARBA00022884"/>
    </source>
</evidence>
<reference evidence="8" key="1">
    <citation type="submission" date="2022-12" db="EMBL/GenBank/DDBJ databases">
        <authorList>
            <person name="Wang J."/>
        </authorList>
    </citation>
    <scope>NUCLEOTIDE SEQUENCE</scope>
    <source>
        <strain evidence="8">HY-42-06</strain>
    </source>
</reference>
<dbReference type="InterPro" id="IPR004659">
    <property type="entry name" value="RNase_E/G"/>
</dbReference>
<dbReference type="SUPFAM" id="SSF50249">
    <property type="entry name" value="Nucleic acid-binding proteins"/>
    <property type="match status" value="1"/>
</dbReference>
<organism evidence="8 9">
    <name type="scientific">Clostridium ganghwense</name>
    <dbReference type="NCBI Taxonomy" id="312089"/>
    <lineage>
        <taxon>Bacteria</taxon>
        <taxon>Bacillati</taxon>
        <taxon>Bacillota</taxon>
        <taxon>Clostridia</taxon>
        <taxon>Eubacteriales</taxon>
        <taxon>Clostridiaceae</taxon>
        <taxon>Clostridium</taxon>
    </lineage>
</organism>